<dbReference type="HOGENOM" id="CLU_032957_5_1_1"/>
<dbReference type="PANTHER" id="PTHR45856">
    <property type="entry name" value="ALPHA/BETA-HYDROLASES SUPERFAMILY PROTEIN"/>
    <property type="match status" value="1"/>
</dbReference>
<dbReference type="AlphaFoldDB" id="F0WHF0"/>
<dbReference type="EMBL" id="FR824145">
    <property type="protein sequence ID" value="CCA20669.1"/>
    <property type="molecule type" value="Genomic_DNA"/>
</dbReference>
<dbReference type="Gene3D" id="3.40.50.1820">
    <property type="entry name" value="alpha/beta hydrolase"/>
    <property type="match status" value="1"/>
</dbReference>
<dbReference type="InterPro" id="IPR051218">
    <property type="entry name" value="Sec_MonoDiacylglyc_Lipase"/>
</dbReference>
<proteinExistence type="predicted"/>
<accession>F0WHF0</accession>
<dbReference type="CDD" id="cd00519">
    <property type="entry name" value="Lipase_3"/>
    <property type="match status" value="1"/>
</dbReference>
<sequence>MFSLFTLRVSHAILWVSLRSHCSRKSLVDITESASVWYPIEDENTARSEYKQSVTDQYNESIAFYLARITSASYCSAFTIMHWNCLPCSLVSPLQSIKVVVDPKNDFQGIVGYSLEHDAIIISYRGSIDIQNWVDDFTFVQKEEYKNLPNVLVHEGFFRLYQEVAKQVVASIQEIRKEHAEAIILVTGHSMGGAVALICAFELSVLLALNVQAVYTFGQPRVGNFAFAELMRKNVPNLYRVTHYHDIVPHLPPTYLNFRHSAIEVFYDRYFQSYRICSSVDGEDKTCSNTCFPLGCNSIVDHLTYLNVTLGHVLC</sequence>
<dbReference type="GO" id="GO:0006629">
    <property type="term" value="P:lipid metabolic process"/>
    <property type="evidence" value="ECO:0007669"/>
    <property type="project" value="InterPro"/>
</dbReference>
<evidence type="ECO:0000313" key="2">
    <source>
        <dbReference type="EMBL" id="CCA20669.1"/>
    </source>
</evidence>
<gene>
    <name evidence="2" type="primary">AlNc14C100G6013</name>
    <name evidence="2" type="ORF">ALNC14_068120</name>
</gene>
<dbReference type="PANTHER" id="PTHR45856:SF11">
    <property type="entry name" value="FUNGAL LIPASE-LIKE DOMAIN-CONTAINING PROTEIN"/>
    <property type="match status" value="1"/>
</dbReference>
<reference evidence="2" key="1">
    <citation type="journal article" date="2011" name="PLoS Biol.">
        <title>Gene gain and loss during evolution of obligate parasitism in the white rust pathogen of Arabidopsis thaliana.</title>
        <authorList>
            <person name="Kemen E."/>
            <person name="Gardiner A."/>
            <person name="Schultz-Larsen T."/>
            <person name="Kemen A.C."/>
            <person name="Balmuth A.L."/>
            <person name="Robert-Seilaniantz A."/>
            <person name="Bailey K."/>
            <person name="Holub E."/>
            <person name="Studholme D.J."/>
            <person name="Maclean D."/>
            <person name="Jones J.D."/>
        </authorList>
    </citation>
    <scope>NUCLEOTIDE SEQUENCE</scope>
</reference>
<name>F0WHF0_9STRA</name>
<dbReference type="InterPro" id="IPR002921">
    <property type="entry name" value="Fungal_lipase-type"/>
</dbReference>
<protein>
    <submittedName>
        <fullName evidence="2">Lipase putative</fullName>
    </submittedName>
</protein>
<dbReference type="Pfam" id="PF01764">
    <property type="entry name" value="Lipase_3"/>
    <property type="match status" value="1"/>
</dbReference>
<feature type="domain" description="Fungal lipase-type" evidence="1">
    <location>
        <begin position="122"/>
        <end position="254"/>
    </location>
</feature>
<reference evidence="2" key="2">
    <citation type="submission" date="2011-02" db="EMBL/GenBank/DDBJ databases">
        <authorList>
            <person name="MacLean D."/>
        </authorList>
    </citation>
    <scope>NUCLEOTIDE SEQUENCE</scope>
</reference>
<organism evidence="2">
    <name type="scientific">Albugo laibachii Nc14</name>
    <dbReference type="NCBI Taxonomy" id="890382"/>
    <lineage>
        <taxon>Eukaryota</taxon>
        <taxon>Sar</taxon>
        <taxon>Stramenopiles</taxon>
        <taxon>Oomycota</taxon>
        <taxon>Peronosporomycetes</taxon>
        <taxon>Albuginales</taxon>
        <taxon>Albuginaceae</taxon>
        <taxon>Albugo</taxon>
    </lineage>
</organism>
<dbReference type="InterPro" id="IPR029058">
    <property type="entry name" value="AB_hydrolase_fold"/>
</dbReference>
<dbReference type="SUPFAM" id="SSF53474">
    <property type="entry name" value="alpha/beta-Hydrolases"/>
    <property type="match status" value="1"/>
</dbReference>
<evidence type="ECO:0000259" key="1">
    <source>
        <dbReference type="Pfam" id="PF01764"/>
    </source>
</evidence>